<protein>
    <submittedName>
        <fullName evidence="2">Uncharacterized protein</fullName>
    </submittedName>
</protein>
<dbReference type="OrthoDB" id="205264at2157"/>
<organism evidence="2 3">
    <name type="scientific">Natrinema salaciae</name>
    <dbReference type="NCBI Taxonomy" id="1186196"/>
    <lineage>
        <taxon>Archaea</taxon>
        <taxon>Methanobacteriati</taxon>
        <taxon>Methanobacteriota</taxon>
        <taxon>Stenosarchaea group</taxon>
        <taxon>Halobacteria</taxon>
        <taxon>Halobacteriales</taxon>
        <taxon>Natrialbaceae</taxon>
        <taxon>Natrinema</taxon>
    </lineage>
</organism>
<dbReference type="EMBL" id="FOFD01000002">
    <property type="protein sequence ID" value="SEQ30956.1"/>
    <property type="molecule type" value="Genomic_DNA"/>
</dbReference>
<keyword evidence="3" id="KW-1185">Reference proteome</keyword>
<evidence type="ECO:0000313" key="3">
    <source>
        <dbReference type="Proteomes" id="UP000199114"/>
    </source>
</evidence>
<feature type="compositionally biased region" description="Acidic residues" evidence="1">
    <location>
        <begin position="46"/>
        <end position="67"/>
    </location>
</feature>
<name>A0A1H9EZ17_9EURY</name>
<evidence type="ECO:0000313" key="2">
    <source>
        <dbReference type="EMBL" id="SEQ30956.1"/>
    </source>
</evidence>
<proteinExistence type="predicted"/>
<reference evidence="3" key="1">
    <citation type="submission" date="2016-10" db="EMBL/GenBank/DDBJ databases">
        <authorList>
            <person name="Varghese N."/>
            <person name="Submissions S."/>
        </authorList>
    </citation>
    <scope>NUCLEOTIDE SEQUENCE [LARGE SCALE GENOMIC DNA]</scope>
    <source>
        <strain evidence="3">DSM 25055</strain>
    </source>
</reference>
<accession>A0A1H9EZ17</accession>
<gene>
    <name evidence="2" type="ORF">SAMN04489841_1423</name>
</gene>
<evidence type="ECO:0000256" key="1">
    <source>
        <dbReference type="SAM" id="MobiDB-lite"/>
    </source>
</evidence>
<feature type="region of interest" description="Disordered" evidence="1">
    <location>
        <begin position="42"/>
        <end position="72"/>
    </location>
</feature>
<dbReference type="AlphaFoldDB" id="A0A1H9EZ17"/>
<dbReference type="STRING" id="1186196.SAMN04489841_1423"/>
<dbReference type="RefSeq" id="WP_090615484.1">
    <property type="nucleotide sequence ID" value="NZ_FOFD01000002.1"/>
</dbReference>
<feature type="region of interest" description="Disordered" evidence="1">
    <location>
        <begin position="1"/>
        <end position="26"/>
    </location>
</feature>
<dbReference type="Proteomes" id="UP000199114">
    <property type="component" value="Unassembled WGS sequence"/>
</dbReference>
<sequence>METVRYTADGGRYRTGGVTFEPGDEGEVAPGLAEHLVDDVGGFEYVDGDAGDTEDKDGGSDEGESDVADGSLETKNSVVTAPEEFTIEEIEAELETGEWDDHLEMLRENEEAGKDRSGVYDAIGVRRAEIEG</sequence>